<dbReference type="AlphaFoldDB" id="A0A5M8PR63"/>
<name>A0A5M8PR63_9LECA</name>
<proteinExistence type="predicted"/>
<evidence type="ECO:0000256" key="1">
    <source>
        <dbReference type="SAM" id="MobiDB-lite"/>
    </source>
</evidence>
<accession>A0A5M8PR63</accession>
<gene>
    <name evidence="2" type="ORF">FRX48_04725</name>
</gene>
<evidence type="ECO:0000313" key="2">
    <source>
        <dbReference type="EMBL" id="KAA6411445.1"/>
    </source>
</evidence>
<comment type="caution">
    <text evidence="2">The sequence shown here is derived from an EMBL/GenBank/DDBJ whole genome shotgun (WGS) entry which is preliminary data.</text>
</comment>
<organism evidence="2 3">
    <name type="scientific">Lasallia pustulata</name>
    <dbReference type="NCBI Taxonomy" id="136370"/>
    <lineage>
        <taxon>Eukaryota</taxon>
        <taxon>Fungi</taxon>
        <taxon>Dikarya</taxon>
        <taxon>Ascomycota</taxon>
        <taxon>Pezizomycotina</taxon>
        <taxon>Lecanoromycetes</taxon>
        <taxon>OSLEUM clade</taxon>
        <taxon>Umbilicariomycetidae</taxon>
        <taxon>Umbilicariales</taxon>
        <taxon>Umbilicariaceae</taxon>
        <taxon>Lasallia</taxon>
    </lineage>
</organism>
<reference evidence="2 3" key="1">
    <citation type="submission" date="2019-09" db="EMBL/GenBank/DDBJ databases">
        <title>The hologenome of the rock-dwelling lichen Lasallia pustulata.</title>
        <authorList>
            <person name="Greshake Tzovaras B."/>
            <person name="Segers F."/>
            <person name="Bicker A."/>
            <person name="Dal Grande F."/>
            <person name="Otte J."/>
            <person name="Hankeln T."/>
            <person name="Schmitt I."/>
            <person name="Ebersberger I."/>
        </authorList>
    </citation>
    <scope>NUCLEOTIDE SEQUENCE [LARGE SCALE GENOMIC DNA]</scope>
    <source>
        <strain evidence="2">A1-1</strain>
    </source>
</reference>
<evidence type="ECO:0000313" key="3">
    <source>
        <dbReference type="Proteomes" id="UP000324767"/>
    </source>
</evidence>
<feature type="region of interest" description="Disordered" evidence="1">
    <location>
        <begin position="256"/>
        <end position="308"/>
    </location>
</feature>
<dbReference type="EMBL" id="VXIT01000007">
    <property type="protein sequence ID" value="KAA6411445.1"/>
    <property type="molecule type" value="Genomic_DNA"/>
</dbReference>
<protein>
    <submittedName>
        <fullName evidence="2">Uncharacterized protein</fullName>
    </submittedName>
</protein>
<dbReference type="Proteomes" id="UP000324767">
    <property type="component" value="Unassembled WGS sequence"/>
</dbReference>
<feature type="compositionally biased region" description="Polar residues" evidence="1">
    <location>
        <begin position="285"/>
        <end position="299"/>
    </location>
</feature>
<feature type="region of interest" description="Disordered" evidence="1">
    <location>
        <begin position="192"/>
        <end position="220"/>
    </location>
</feature>
<dbReference type="OrthoDB" id="5390036at2759"/>
<sequence length="308" mass="33616">MLPAANCFCLALLFVMGYTVCFLRLCLYARPANDTSYNLRSLNTTVSSSSRPAQSLPITINLTICFSSFHTNRTIGPRLVMQSTPSGRRYAIVPGTATPPPELAQRLLSRTIGQPRDFAPLSRTLEGPAGENAALALNPKSRSTDQESGAGSFSWTCSETTLHQDLRAWDSGSTELGKKGFELSSHEEKRRISSSGACKAHGALRGDRRDKKRKHAAPVQEQGRRFLGDVSEDTPHMSEIDSDDGIKPAYGDVFDGRRHRGSMRDQASKTSALEIPRSYDGPYSRPSTCAVSPRDTSSLGGRPLFWGC</sequence>